<accession>A0ABR0Q6N0</accession>
<proteinExistence type="predicted"/>
<gene>
    <name evidence="1" type="ORF">PVK06_010666</name>
</gene>
<evidence type="ECO:0000313" key="2">
    <source>
        <dbReference type="Proteomes" id="UP001358586"/>
    </source>
</evidence>
<dbReference type="EMBL" id="JARKNE010000004">
    <property type="protein sequence ID" value="KAK5834984.1"/>
    <property type="molecule type" value="Genomic_DNA"/>
</dbReference>
<reference evidence="1 2" key="1">
    <citation type="submission" date="2023-03" db="EMBL/GenBank/DDBJ databases">
        <title>WGS of Gossypium arboreum.</title>
        <authorList>
            <person name="Yu D."/>
        </authorList>
    </citation>
    <scope>NUCLEOTIDE SEQUENCE [LARGE SCALE GENOMIC DNA]</scope>
    <source>
        <tissue evidence="1">Leaf</tissue>
    </source>
</reference>
<evidence type="ECO:0000313" key="1">
    <source>
        <dbReference type="EMBL" id="KAK5834984.1"/>
    </source>
</evidence>
<keyword evidence="2" id="KW-1185">Reference proteome</keyword>
<sequence length="80" mass="8775">MPVELKFSYKWLEGKHAKANSATVPFEDIEAKEGMLEPFGAGHGTTSTLAAFDQRMIQHVDANIASHCTTKSPNQDSPEQ</sequence>
<dbReference type="Proteomes" id="UP001358586">
    <property type="component" value="Chromosome 4"/>
</dbReference>
<name>A0ABR0Q6N0_GOSAR</name>
<comment type="caution">
    <text evidence="1">The sequence shown here is derived from an EMBL/GenBank/DDBJ whole genome shotgun (WGS) entry which is preliminary data.</text>
</comment>
<protein>
    <submittedName>
        <fullName evidence="1">Uncharacterized protein</fullName>
    </submittedName>
</protein>
<organism evidence="1 2">
    <name type="scientific">Gossypium arboreum</name>
    <name type="common">Tree cotton</name>
    <name type="synonym">Gossypium nanking</name>
    <dbReference type="NCBI Taxonomy" id="29729"/>
    <lineage>
        <taxon>Eukaryota</taxon>
        <taxon>Viridiplantae</taxon>
        <taxon>Streptophyta</taxon>
        <taxon>Embryophyta</taxon>
        <taxon>Tracheophyta</taxon>
        <taxon>Spermatophyta</taxon>
        <taxon>Magnoliopsida</taxon>
        <taxon>eudicotyledons</taxon>
        <taxon>Gunneridae</taxon>
        <taxon>Pentapetalae</taxon>
        <taxon>rosids</taxon>
        <taxon>malvids</taxon>
        <taxon>Malvales</taxon>
        <taxon>Malvaceae</taxon>
        <taxon>Malvoideae</taxon>
        <taxon>Gossypium</taxon>
    </lineage>
</organism>